<dbReference type="EMBL" id="FQWX01000030">
    <property type="protein sequence ID" value="SHH25497.1"/>
    <property type="molecule type" value="Genomic_DNA"/>
</dbReference>
<evidence type="ECO:0000313" key="1">
    <source>
        <dbReference type="EMBL" id="SHH25497.1"/>
    </source>
</evidence>
<evidence type="ECO:0000313" key="2">
    <source>
        <dbReference type="Proteomes" id="UP000243255"/>
    </source>
</evidence>
<sequence length="107" mass="12531">MIKVYSSREKEEIIGVVNYNTNLDYYDGRNLCNGGVGCHKGITKLKKGEYVLVLTYDWENKDDYAYVVSDEEALMEIISSNNYELLEQGRFKRLKELYESKLLIEEE</sequence>
<proteinExistence type="predicted"/>
<dbReference type="OrthoDB" id="2083346at2"/>
<dbReference type="RefSeq" id="WP_073126989.1">
    <property type="nucleotide sequence ID" value="NZ_BAABCH010000023.1"/>
</dbReference>
<gene>
    <name evidence="1" type="ORF">SAMN04488530_13017</name>
</gene>
<name>A0A1M5RGK9_9FIRM</name>
<reference evidence="2" key="1">
    <citation type="submission" date="2016-11" db="EMBL/GenBank/DDBJ databases">
        <authorList>
            <person name="Varghese N."/>
            <person name="Submissions S."/>
        </authorList>
    </citation>
    <scope>NUCLEOTIDE SEQUENCE [LARGE SCALE GENOMIC DNA]</scope>
    <source>
        <strain evidence="2">DSM 2635</strain>
    </source>
</reference>
<protein>
    <submittedName>
        <fullName evidence="1">Uncharacterized protein</fullName>
    </submittedName>
</protein>
<dbReference type="AlphaFoldDB" id="A0A1M5RGK9"/>
<dbReference type="Proteomes" id="UP000243255">
    <property type="component" value="Unassembled WGS sequence"/>
</dbReference>
<accession>A0A1M5RGK9</accession>
<organism evidence="1 2">
    <name type="scientific">Asaccharospora irregularis DSM 2635</name>
    <dbReference type="NCBI Taxonomy" id="1121321"/>
    <lineage>
        <taxon>Bacteria</taxon>
        <taxon>Bacillati</taxon>
        <taxon>Bacillota</taxon>
        <taxon>Clostridia</taxon>
        <taxon>Peptostreptococcales</taxon>
        <taxon>Peptostreptococcaceae</taxon>
        <taxon>Asaccharospora</taxon>
    </lineage>
</organism>
<keyword evidence="2" id="KW-1185">Reference proteome</keyword>